<keyword evidence="1" id="KW-0812">Transmembrane</keyword>
<dbReference type="EMBL" id="VVIQ01000006">
    <property type="protein sequence ID" value="MUL28008.1"/>
    <property type="molecule type" value="Genomic_DNA"/>
</dbReference>
<dbReference type="Proteomes" id="UP000482295">
    <property type="component" value="Unassembled WGS sequence"/>
</dbReference>
<proteinExistence type="predicted"/>
<feature type="transmembrane region" description="Helical" evidence="1">
    <location>
        <begin position="143"/>
        <end position="164"/>
    </location>
</feature>
<dbReference type="AlphaFoldDB" id="A0A7C9HE80"/>
<feature type="transmembrane region" description="Helical" evidence="1">
    <location>
        <begin position="78"/>
        <end position="99"/>
    </location>
</feature>
<evidence type="ECO:0000256" key="1">
    <source>
        <dbReference type="SAM" id="Phobius"/>
    </source>
</evidence>
<comment type="caution">
    <text evidence="2">The sequence shown here is derived from an EMBL/GenBank/DDBJ whole genome shotgun (WGS) entry which is preliminary data.</text>
</comment>
<evidence type="ECO:0000313" key="2">
    <source>
        <dbReference type="EMBL" id="MUL28008.1"/>
    </source>
</evidence>
<keyword evidence="3" id="KW-1185">Reference proteome</keyword>
<protein>
    <submittedName>
        <fullName evidence="2">Uncharacterized protein</fullName>
    </submittedName>
</protein>
<sequence length="255" mass="29803">MIIMGDWYSWNITYQNKKPVRITVRDALGTHEVQPGSAKWNAILAEANQSARKSKATSKVQRRKIWGQLNFNEKRTKLLVSLGTVLFIFLLPLCIYPSYFGLHTREGYCGLFLTALLFSFGIAVSIFGIFCWRVKEYKWYTKIGFSILGITSLFLIIRGVTAYIKDFVDNDVVTYEGSFTLDTIVHRRSFTNYVITWEGDTLSSSPEHLISYAHYLELEHYNKVRITYWRNSGLVWSVEPLGAWHEVERKNWWEW</sequence>
<keyword evidence="1" id="KW-0472">Membrane</keyword>
<organism evidence="2 3">
    <name type="scientific">Prevotella vespertina</name>
    <dbReference type="NCBI Taxonomy" id="2608404"/>
    <lineage>
        <taxon>Bacteria</taxon>
        <taxon>Pseudomonadati</taxon>
        <taxon>Bacteroidota</taxon>
        <taxon>Bacteroidia</taxon>
        <taxon>Bacteroidales</taxon>
        <taxon>Prevotellaceae</taxon>
        <taxon>Prevotella</taxon>
    </lineage>
</organism>
<evidence type="ECO:0000313" key="3">
    <source>
        <dbReference type="Proteomes" id="UP000482295"/>
    </source>
</evidence>
<name>A0A7C9HE80_9BACT</name>
<feature type="transmembrane region" description="Helical" evidence="1">
    <location>
        <begin position="111"/>
        <end position="131"/>
    </location>
</feature>
<accession>A0A7C9HE80</accession>
<reference evidence="2 3" key="1">
    <citation type="submission" date="2019-09" db="EMBL/GenBank/DDBJ databases">
        <title>Prevotella A2879 sp. nov., isolated from an abscess of a patient.</title>
        <authorList>
            <person name="Buhl M."/>
            <person name="Oberhettinger P."/>
        </authorList>
    </citation>
    <scope>NUCLEOTIDE SEQUENCE [LARGE SCALE GENOMIC DNA]</scope>
    <source>
        <strain evidence="2 3">A2879</strain>
    </source>
</reference>
<gene>
    <name evidence="2" type="ORF">F0475_06770</name>
</gene>
<keyword evidence="1" id="KW-1133">Transmembrane helix</keyword>